<evidence type="ECO:0000256" key="2">
    <source>
        <dbReference type="SAM" id="Phobius"/>
    </source>
</evidence>
<evidence type="ECO:0000313" key="5">
    <source>
        <dbReference type="Proteomes" id="UP000265618"/>
    </source>
</evidence>
<keyword evidence="2" id="KW-0472">Membrane</keyword>
<dbReference type="GO" id="GO:0008074">
    <property type="term" value="C:guanylate cyclase complex, soluble"/>
    <property type="evidence" value="ECO:0007669"/>
    <property type="project" value="TreeGrafter"/>
</dbReference>
<dbReference type="Pfam" id="PF00211">
    <property type="entry name" value="Guanylate_cyc"/>
    <property type="match status" value="1"/>
</dbReference>
<dbReference type="EMBL" id="BDIP01000949">
    <property type="protein sequence ID" value="GIQ83163.1"/>
    <property type="molecule type" value="Genomic_DNA"/>
</dbReference>
<gene>
    <name evidence="4" type="ORF">KIPB_004438</name>
</gene>
<dbReference type="PANTHER" id="PTHR45655:SF13">
    <property type="entry name" value="SOLUBLE GUANYLATE CYCLASE GCY-32-RELATED"/>
    <property type="match status" value="1"/>
</dbReference>
<dbReference type="InterPro" id="IPR029787">
    <property type="entry name" value="Nucleotide_cyclase"/>
</dbReference>
<feature type="compositionally biased region" description="Low complexity" evidence="1">
    <location>
        <begin position="238"/>
        <end position="252"/>
    </location>
</feature>
<feature type="domain" description="Guanylate cyclase" evidence="3">
    <location>
        <begin position="848"/>
        <end position="981"/>
    </location>
</feature>
<name>A0A9K3CTT3_9EUKA</name>
<dbReference type="GO" id="GO:0019934">
    <property type="term" value="P:cGMP-mediated signaling"/>
    <property type="evidence" value="ECO:0007669"/>
    <property type="project" value="TreeGrafter"/>
</dbReference>
<feature type="region of interest" description="Disordered" evidence="1">
    <location>
        <begin position="352"/>
        <end position="389"/>
    </location>
</feature>
<proteinExistence type="predicted"/>
<organism evidence="4 5">
    <name type="scientific">Kipferlia bialata</name>
    <dbReference type="NCBI Taxonomy" id="797122"/>
    <lineage>
        <taxon>Eukaryota</taxon>
        <taxon>Metamonada</taxon>
        <taxon>Carpediemonas-like organisms</taxon>
        <taxon>Kipferlia</taxon>
    </lineage>
</organism>
<dbReference type="PROSITE" id="PS50125">
    <property type="entry name" value="GUANYLATE_CYCLASE_2"/>
    <property type="match status" value="1"/>
</dbReference>
<accession>A0A9K3CTT3</accession>
<comment type="caution">
    <text evidence="4">The sequence shown here is derived from an EMBL/GenBank/DDBJ whole genome shotgun (WGS) entry which is preliminary data.</text>
</comment>
<evidence type="ECO:0000313" key="4">
    <source>
        <dbReference type="EMBL" id="GIQ83163.1"/>
    </source>
</evidence>
<feature type="transmembrane region" description="Helical" evidence="2">
    <location>
        <begin position="433"/>
        <end position="451"/>
    </location>
</feature>
<sequence length="1146" mass="122650">MVPEGVDASMHVALDPGDSCCCEPERSTSTSSGREASTTGITTVAAILHSPWDVINASFEAPLLLPKDKARIHSVARLHSRQYTDSSRGGKCPYSSLRDIDTCRGARDSVPHGTKGPSGTNGAYSAPSEMAPVHEGPVHVEDESSDPSPLESPVRTTSVPHTLRVQSMGSLPLERDAHDHDHDSAPEEGVCPASYHHLPVRQVSIDMYEHVLPCGEGTSDSESDSAFYAGIPNYSGSLDSVDGEDSSSLSSLQPPETGPTLHPLTVCDSAGSGISGSGMKCVCVSEPEASESSGCGGILAPTPTVGHLSVSERVARVDRTLVEALERLSSCIPEDSPLYRLADGLRGVTSALEAKPRHVRGPSLPQREGGPESPTVQRPAAAAPSPDRMSKTDTLMLLLKAIPQISRLCFTADYARNPLLSIFSMHKTESQKGVGLFFLCLQAFMCSFFAYDISNRVDFARYPFLESVRWNFIGLKHSARLVAVVSVLRIGTHLLTYGAGIHSCCASILRSVVPSLRSYLNGRVVNGCCQLVVVLGLAGVVYTAAYILAHVELDPSTEVIHTMLDALMSVCPFLITLEAYITLFALPATVALPVLLFSVCYYLPASAVLYTVSIESSLLFGACNLVVLFASLQAITQVVSFFLNIRFIVETVAAKVLVSRVASGAYFNRLLDPMMSGIVERVLPPLTTRMTSQIKARIRTCPEAKVAIDRTCLIAMVWSHFEGVERGNSPVVSEDMAPLCRAQMHAYITSMYAALYGRQMAPSGDTPCITPCITPLGSPCTSPSGSPPHSTPPGVSLAGADDVVVLFPDAAAEEEDRVLTHLASPSEHRIMQQNGIEFLPLCVYSKLDIVGFTHYCSVNGADVVSLLNMLFMAFDGIVDKYQGSGVTKIKTVGDAYELMRPFRVSELHHSTVQDVACAVSAMTQATHEMLQCALDVFETVEADLSVRCGLAIGPGFAGVLGRTRVCYEVFGLAPTHARTLEGVSPVGHVTVCKHSHALLKSNQRYIWGDRVVSAVPPSSPPLHTSHEALPPTEASLEFEAIHDEYIGLLTDCHSQRGEETEVDGIETPPATPSLILGHSPSPKSHVHHLAEASLDSVPVTPTSYLPVPSPKVMDEVGTVGDCLHVRVVDTTHSKVNGVVLVSVIHS</sequence>
<dbReference type="SMART" id="SM00044">
    <property type="entry name" value="CYCc"/>
    <property type="match status" value="1"/>
</dbReference>
<keyword evidence="2" id="KW-1133">Transmembrane helix</keyword>
<dbReference type="InterPro" id="IPR001054">
    <property type="entry name" value="A/G_cyclase"/>
</dbReference>
<dbReference type="Proteomes" id="UP000265618">
    <property type="component" value="Unassembled WGS sequence"/>
</dbReference>
<feature type="transmembrane region" description="Helical" evidence="2">
    <location>
        <begin position="590"/>
        <end position="612"/>
    </location>
</feature>
<protein>
    <recommendedName>
        <fullName evidence="3">Guanylate cyclase domain-containing protein</fullName>
    </recommendedName>
</protein>
<dbReference type="AlphaFoldDB" id="A0A9K3CTT3"/>
<reference evidence="4 5" key="1">
    <citation type="journal article" date="2018" name="PLoS ONE">
        <title>The draft genome of Kipferlia bialata reveals reductive genome evolution in fornicate parasites.</title>
        <authorList>
            <person name="Tanifuji G."/>
            <person name="Takabayashi S."/>
            <person name="Kume K."/>
            <person name="Takagi M."/>
            <person name="Nakayama T."/>
            <person name="Kamikawa R."/>
            <person name="Inagaki Y."/>
            <person name="Hashimoto T."/>
        </authorList>
    </citation>
    <scope>NUCLEOTIDE SEQUENCE [LARGE SCALE GENOMIC DNA]</scope>
    <source>
        <strain evidence="4">NY0173</strain>
    </source>
</reference>
<dbReference type="CDD" id="cd07302">
    <property type="entry name" value="CHD"/>
    <property type="match status" value="1"/>
</dbReference>
<keyword evidence="5" id="KW-1185">Reference proteome</keyword>
<dbReference type="PANTHER" id="PTHR45655">
    <property type="entry name" value="GUANYLATE CYCLASE SOLUBLE SUBUNIT BETA-2"/>
    <property type="match status" value="1"/>
</dbReference>
<feature type="transmembrane region" description="Helical" evidence="2">
    <location>
        <begin position="618"/>
        <end position="643"/>
    </location>
</feature>
<dbReference type="OrthoDB" id="6127067at2759"/>
<evidence type="ECO:0000256" key="1">
    <source>
        <dbReference type="SAM" id="MobiDB-lite"/>
    </source>
</evidence>
<dbReference type="Gene3D" id="3.30.70.1230">
    <property type="entry name" value="Nucleotide cyclase"/>
    <property type="match status" value="1"/>
</dbReference>
<feature type="region of interest" description="Disordered" evidence="1">
    <location>
        <begin position="238"/>
        <end position="263"/>
    </location>
</feature>
<dbReference type="SUPFAM" id="SSF55073">
    <property type="entry name" value="Nucleotide cyclase"/>
    <property type="match status" value="1"/>
</dbReference>
<evidence type="ECO:0000259" key="3">
    <source>
        <dbReference type="PROSITE" id="PS50125"/>
    </source>
</evidence>
<dbReference type="GO" id="GO:0070482">
    <property type="term" value="P:response to oxygen levels"/>
    <property type="evidence" value="ECO:0007669"/>
    <property type="project" value="TreeGrafter"/>
</dbReference>
<feature type="transmembrane region" description="Helical" evidence="2">
    <location>
        <begin position="524"/>
        <end position="548"/>
    </location>
</feature>
<keyword evidence="2" id="KW-0812">Transmembrane</keyword>
<feature type="region of interest" description="Disordered" evidence="1">
    <location>
        <begin position="105"/>
        <end position="161"/>
    </location>
</feature>
<dbReference type="GO" id="GO:0004383">
    <property type="term" value="F:guanylate cyclase activity"/>
    <property type="evidence" value="ECO:0007669"/>
    <property type="project" value="TreeGrafter"/>
</dbReference>